<organism evidence="1 2">
    <name type="scientific">Xanthomonas euvesicatoria</name>
    <dbReference type="NCBI Taxonomy" id="456327"/>
    <lineage>
        <taxon>Bacteria</taxon>
        <taxon>Pseudomonadati</taxon>
        <taxon>Pseudomonadota</taxon>
        <taxon>Gammaproteobacteria</taxon>
        <taxon>Lysobacterales</taxon>
        <taxon>Lysobacteraceae</taxon>
        <taxon>Xanthomonas</taxon>
    </lineage>
</organism>
<proteinExistence type="predicted"/>
<dbReference type="EMBL" id="JACHNL010000009">
    <property type="protein sequence ID" value="MBB4725258.1"/>
    <property type="molecule type" value="Genomic_DNA"/>
</dbReference>
<gene>
    <name evidence="1" type="ORF">FHY32_003656</name>
</gene>
<evidence type="ECO:0000313" key="1">
    <source>
        <dbReference type="EMBL" id="MBB4725258.1"/>
    </source>
</evidence>
<accession>A0AAW3U7Z1</accession>
<dbReference type="AlphaFoldDB" id="A0AAW3U7Z1"/>
<reference evidence="1 2" key="1">
    <citation type="submission" date="2020-08" db="EMBL/GenBank/DDBJ databases">
        <title>Studying the diversity of plant-associated saprophytic bacteria and their role in host health and plant-pathogen interactions.</title>
        <authorList>
            <person name="Potnis N."/>
        </authorList>
    </citation>
    <scope>NUCLEOTIDE SEQUENCE [LARGE SCALE GENOMIC DNA]</scope>
    <source>
        <strain evidence="1 2">CFBP 7922</strain>
    </source>
</reference>
<dbReference type="Proteomes" id="UP000576603">
    <property type="component" value="Unassembled WGS sequence"/>
</dbReference>
<sequence>MSRVCSLAAEHVVHAQAHCRGVLLAGATRAGLPAVATHVAHCSSVDLRIQVSRHIACNTEHGSVRARHFCKHGQATA</sequence>
<comment type="caution">
    <text evidence="1">The sequence shown here is derived from an EMBL/GenBank/DDBJ whole genome shotgun (WGS) entry which is preliminary data.</text>
</comment>
<evidence type="ECO:0000313" key="2">
    <source>
        <dbReference type="Proteomes" id="UP000576603"/>
    </source>
</evidence>
<name>A0AAW3U7Z1_XANEU</name>
<protein>
    <submittedName>
        <fullName evidence="1">Uncharacterized protein</fullName>
    </submittedName>
</protein>